<feature type="compositionally biased region" description="Polar residues" evidence="1">
    <location>
        <begin position="130"/>
        <end position="143"/>
    </location>
</feature>
<proteinExistence type="predicted"/>
<gene>
    <name evidence="2" type="ORF">Tci_852889</name>
</gene>
<dbReference type="AlphaFoldDB" id="A0A699R0L8"/>
<feature type="region of interest" description="Disordered" evidence="1">
    <location>
        <begin position="130"/>
        <end position="160"/>
    </location>
</feature>
<evidence type="ECO:0008006" key="3">
    <source>
        <dbReference type="Google" id="ProtNLM"/>
    </source>
</evidence>
<evidence type="ECO:0000256" key="1">
    <source>
        <dbReference type="SAM" id="MobiDB-lite"/>
    </source>
</evidence>
<dbReference type="EMBL" id="BKCJ011077345">
    <property type="protein sequence ID" value="GFC80919.1"/>
    <property type="molecule type" value="Genomic_DNA"/>
</dbReference>
<protein>
    <recommendedName>
        <fullName evidence="3">Reverse transcriptase domain-containing protein</fullName>
    </recommendedName>
</protein>
<comment type="caution">
    <text evidence="2">The sequence shown here is derived from an EMBL/GenBank/DDBJ whole genome shotgun (WGS) entry which is preliminary data.</text>
</comment>
<sequence>MKSQIFFKTPTKRLTKHESVLRTFFVSVLITDSQSYITWIPSTTHLTQMIRMPSIQQPEEISWIRFPANVYQSLKIAASLEDKLDIRMNRFKKSLNDMKNSFITPTAPLKAVEETAAVGNFIQNRQQNVSNQMRPPGFNQPTHQNNNQNRFQGNNFNQNQNRQQNQGAIYQNRPQQNLNYQAPPQQNTVTQGKFEAYTIANDANINNLQLKF</sequence>
<organism evidence="2">
    <name type="scientific">Tanacetum cinerariifolium</name>
    <name type="common">Dalmatian daisy</name>
    <name type="synonym">Chrysanthemum cinerariifolium</name>
    <dbReference type="NCBI Taxonomy" id="118510"/>
    <lineage>
        <taxon>Eukaryota</taxon>
        <taxon>Viridiplantae</taxon>
        <taxon>Streptophyta</taxon>
        <taxon>Embryophyta</taxon>
        <taxon>Tracheophyta</taxon>
        <taxon>Spermatophyta</taxon>
        <taxon>Magnoliopsida</taxon>
        <taxon>eudicotyledons</taxon>
        <taxon>Gunneridae</taxon>
        <taxon>Pentapetalae</taxon>
        <taxon>asterids</taxon>
        <taxon>campanulids</taxon>
        <taxon>Asterales</taxon>
        <taxon>Asteraceae</taxon>
        <taxon>Asteroideae</taxon>
        <taxon>Anthemideae</taxon>
        <taxon>Anthemidinae</taxon>
        <taxon>Tanacetum</taxon>
    </lineage>
</organism>
<reference evidence="2" key="1">
    <citation type="journal article" date="2019" name="Sci. Rep.">
        <title>Draft genome of Tanacetum cinerariifolium, the natural source of mosquito coil.</title>
        <authorList>
            <person name="Yamashiro T."/>
            <person name="Shiraishi A."/>
            <person name="Satake H."/>
            <person name="Nakayama K."/>
        </authorList>
    </citation>
    <scope>NUCLEOTIDE SEQUENCE</scope>
</reference>
<feature type="non-terminal residue" evidence="2">
    <location>
        <position position="212"/>
    </location>
</feature>
<feature type="compositionally biased region" description="Low complexity" evidence="1">
    <location>
        <begin position="144"/>
        <end position="160"/>
    </location>
</feature>
<accession>A0A699R0L8</accession>
<name>A0A699R0L8_TANCI</name>
<evidence type="ECO:0000313" key="2">
    <source>
        <dbReference type="EMBL" id="GFC80919.1"/>
    </source>
</evidence>